<dbReference type="Pfam" id="PF12799">
    <property type="entry name" value="LRR_4"/>
    <property type="match status" value="1"/>
</dbReference>
<dbReference type="Gene3D" id="1.10.510.10">
    <property type="entry name" value="Transferase(Phosphotransferase) domain 1"/>
    <property type="match status" value="1"/>
</dbReference>
<dbReference type="GO" id="GO:0005524">
    <property type="term" value="F:ATP binding"/>
    <property type="evidence" value="ECO:0007669"/>
    <property type="project" value="InterPro"/>
</dbReference>
<dbReference type="OrthoDB" id="544350at2759"/>
<dbReference type="Pfam" id="PF00069">
    <property type="entry name" value="Pkinase"/>
    <property type="match status" value="1"/>
</dbReference>
<reference evidence="8" key="1">
    <citation type="submission" date="2021-06" db="EMBL/GenBank/DDBJ databases">
        <authorList>
            <person name="Kallberg Y."/>
            <person name="Tangrot J."/>
            <person name="Rosling A."/>
        </authorList>
    </citation>
    <scope>NUCLEOTIDE SEQUENCE</scope>
    <source>
        <strain evidence="8">FL130A</strain>
    </source>
</reference>
<gene>
    <name evidence="8" type="ORF">ALEPTO_LOCUS7031</name>
</gene>
<dbReference type="SUPFAM" id="SSF56112">
    <property type="entry name" value="Protein kinase-like (PK-like)"/>
    <property type="match status" value="1"/>
</dbReference>
<dbReference type="GO" id="GO:0004672">
    <property type="term" value="F:protein kinase activity"/>
    <property type="evidence" value="ECO:0007669"/>
    <property type="project" value="InterPro"/>
</dbReference>
<dbReference type="EMBL" id="CAJVPS010002765">
    <property type="protein sequence ID" value="CAG8575920.1"/>
    <property type="molecule type" value="Genomic_DNA"/>
</dbReference>
<dbReference type="PROSITE" id="PS50011">
    <property type="entry name" value="PROTEIN_KINASE_DOM"/>
    <property type="match status" value="1"/>
</dbReference>
<evidence type="ECO:0000256" key="6">
    <source>
        <dbReference type="ARBA" id="ARBA00023180"/>
    </source>
</evidence>
<dbReference type="SUPFAM" id="SSF52058">
    <property type="entry name" value="L domain-like"/>
    <property type="match status" value="1"/>
</dbReference>
<keyword evidence="4" id="KW-0677">Repeat</keyword>
<evidence type="ECO:0000256" key="4">
    <source>
        <dbReference type="ARBA" id="ARBA00022737"/>
    </source>
</evidence>
<keyword evidence="6" id="KW-0325">Glycoprotein</keyword>
<dbReference type="AlphaFoldDB" id="A0A9N9BTL6"/>
<evidence type="ECO:0000256" key="2">
    <source>
        <dbReference type="ARBA" id="ARBA00022614"/>
    </source>
</evidence>
<dbReference type="GO" id="GO:0016020">
    <property type="term" value="C:membrane"/>
    <property type="evidence" value="ECO:0007669"/>
    <property type="project" value="UniProtKB-SubCell"/>
</dbReference>
<dbReference type="InterPro" id="IPR011009">
    <property type="entry name" value="Kinase-like_dom_sf"/>
</dbReference>
<protein>
    <submittedName>
        <fullName evidence="8">6596_t:CDS:1</fullName>
    </submittedName>
</protein>
<dbReference type="Proteomes" id="UP000789508">
    <property type="component" value="Unassembled WGS sequence"/>
</dbReference>
<feature type="domain" description="Protein kinase" evidence="7">
    <location>
        <begin position="109"/>
        <end position="373"/>
    </location>
</feature>
<evidence type="ECO:0000256" key="3">
    <source>
        <dbReference type="ARBA" id="ARBA00022729"/>
    </source>
</evidence>
<accession>A0A9N9BTL6</accession>
<keyword evidence="3" id="KW-0732">Signal</keyword>
<comment type="caution">
    <text evidence="8">The sequence shown here is derived from an EMBL/GenBank/DDBJ whole genome shotgun (WGS) entry which is preliminary data.</text>
</comment>
<name>A0A9N9BTL6_9GLOM</name>
<dbReference type="InterPro" id="IPR025875">
    <property type="entry name" value="Leu-rich_rpt_4"/>
</dbReference>
<evidence type="ECO:0000259" key="7">
    <source>
        <dbReference type="PROSITE" id="PS50011"/>
    </source>
</evidence>
<dbReference type="PANTHER" id="PTHR45974:SF266">
    <property type="entry name" value="LEUCINE-RICH REPEAT RECEPTOR PROTEIN KINASE HPCA1"/>
    <property type="match status" value="1"/>
</dbReference>
<dbReference type="PANTHER" id="PTHR45974">
    <property type="entry name" value="RECEPTOR-LIKE PROTEIN 55"/>
    <property type="match status" value="1"/>
</dbReference>
<evidence type="ECO:0000313" key="9">
    <source>
        <dbReference type="Proteomes" id="UP000789508"/>
    </source>
</evidence>
<evidence type="ECO:0000313" key="8">
    <source>
        <dbReference type="EMBL" id="CAG8575920.1"/>
    </source>
</evidence>
<organism evidence="8 9">
    <name type="scientific">Ambispora leptoticha</name>
    <dbReference type="NCBI Taxonomy" id="144679"/>
    <lineage>
        <taxon>Eukaryota</taxon>
        <taxon>Fungi</taxon>
        <taxon>Fungi incertae sedis</taxon>
        <taxon>Mucoromycota</taxon>
        <taxon>Glomeromycotina</taxon>
        <taxon>Glomeromycetes</taxon>
        <taxon>Archaeosporales</taxon>
        <taxon>Ambisporaceae</taxon>
        <taxon>Ambispora</taxon>
    </lineage>
</organism>
<keyword evidence="5" id="KW-0472">Membrane</keyword>
<dbReference type="Gene3D" id="3.80.10.10">
    <property type="entry name" value="Ribonuclease Inhibitor"/>
    <property type="match status" value="1"/>
</dbReference>
<evidence type="ECO:0000256" key="1">
    <source>
        <dbReference type="ARBA" id="ARBA00004370"/>
    </source>
</evidence>
<keyword evidence="9" id="KW-1185">Reference proteome</keyword>
<proteinExistence type="predicted"/>
<keyword evidence="2" id="KW-0433">Leucine-rich repeat</keyword>
<dbReference type="CDD" id="cd00180">
    <property type="entry name" value="PKc"/>
    <property type="match status" value="1"/>
</dbReference>
<feature type="non-terminal residue" evidence="8">
    <location>
        <position position="464"/>
    </location>
</feature>
<dbReference type="Gene3D" id="3.30.200.20">
    <property type="entry name" value="Phosphorylase Kinase, domain 1"/>
    <property type="match status" value="1"/>
</dbReference>
<sequence length="464" mass="53542">GAVNLEKLDLSDHKFIGSLEPLKDLIKLEELDISNNQFTGPLDFLSNLKQLKVLDVSDTDLNEVNIDKLPRSLEYIYYSTDKRPNCKLTTIIPQLRIFNYEFEIEKDEQGHPKLFAQGGFSKIYKAKCKEIKKYYEYSFSEDVVLKSLTNSQNITLEFLTEIANTKLIDGDFITSSSIIECYGISQDPETGNYLMVMEYMEDGNLRQVLQNKNKELIHRDLHSGNIVGFYITDLGLCQLVNSQKEEGEIFGVLPYVAPEVLQGHPYTQKSDIYSFGIIAYEFLVNAYPYAELDNLGLEADPQKRPSAEKLREIIDEIRGYYKETEQEYNTFSQSTPYQIHPTAITTSKLINTKKISELISSRMSSLNLSKTFLTYDNYHSTELDIDIEMENKEETKTENNCITQELGFYIEIPISTEITKRLRSMSMEEVHQKETKSVKLDKITAEKEFQSEPMEIDENIQNRN</sequence>
<comment type="subcellular location">
    <subcellularLocation>
        <location evidence="1">Membrane</location>
    </subcellularLocation>
</comment>
<dbReference type="InterPro" id="IPR000719">
    <property type="entry name" value="Prot_kinase_dom"/>
</dbReference>
<evidence type="ECO:0000256" key="5">
    <source>
        <dbReference type="ARBA" id="ARBA00023136"/>
    </source>
</evidence>
<dbReference type="InterPro" id="IPR032675">
    <property type="entry name" value="LRR_dom_sf"/>
</dbReference>